<dbReference type="InterPro" id="IPR004358">
    <property type="entry name" value="Sig_transdc_His_kin-like_C"/>
</dbReference>
<proteinExistence type="predicted"/>
<protein>
    <recommendedName>
        <fullName evidence="2">histidine kinase</fullName>
        <ecNumber evidence="2">2.7.13.3</ecNumber>
    </recommendedName>
</protein>
<dbReference type="AlphaFoldDB" id="A0A6M1T177"/>
<dbReference type="RefSeq" id="WP_165143533.1">
    <property type="nucleotide sequence ID" value="NZ_JAALLT010000004.1"/>
</dbReference>
<keyword evidence="3" id="KW-0597">Phosphoprotein</keyword>
<dbReference type="InterPro" id="IPR036097">
    <property type="entry name" value="HisK_dim/P_sf"/>
</dbReference>
<comment type="caution">
    <text evidence="6">The sequence shown here is derived from an EMBL/GenBank/DDBJ whole genome shotgun (WGS) entry which is preliminary data.</text>
</comment>
<dbReference type="EMBL" id="JAALLT010000004">
    <property type="protein sequence ID" value="NGP77836.1"/>
    <property type="molecule type" value="Genomic_DNA"/>
</dbReference>
<dbReference type="InterPro" id="IPR003661">
    <property type="entry name" value="HisK_dim/P_dom"/>
</dbReference>
<dbReference type="SUPFAM" id="SSF54427">
    <property type="entry name" value="NTF2-like"/>
    <property type="match status" value="1"/>
</dbReference>
<feature type="coiled-coil region" evidence="4">
    <location>
        <begin position="724"/>
        <end position="761"/>
    </location>
</feature>
<dbReference type="PANTHER" id="PTHR43065">
    <property type="entry name" value="SENSOR HISTIDINE KINASE"/>
    <property type="match status" value="1"/>
</dbReference>
<keyword evidence="4" id="KW-0175">Coiled coil</keyword>
<dbReference type="PRINTS" id="PR00344">
    <property type="entry name" value="BCTRLSENSOR"/>
</dbReference>
<dbReference type="PANTHER" id="PTHR43065:SF42">
    <property type="entry name" value="TWO-COMPONENT SENSOR PPRA"/>
    <property type="match status" value="1"/>
</dbReference>
<dbReference type="Pfam" id="PF13474">
    <property type="entry name" value="SnoaL_3"/>
    <property type="match status" value="1"/>
</dbReference>
<dbReference type="SUPFAM" id="SSF47384">
    <property type="entry name" value="Homodimeric domain of signal transducing histidine kinase"/>
    <property type="match status" value="1"/>
</dbReference>
<dbReference type="Gene3D" id="3.10.450.50">
    <property type="match status" value="1"/>
</dbReference>
<gene>
    <name evidence="6" type="ORF">G3570_14405</name>
</gene>
<evidence type="ECO:0000259" key="5">
    <source>
        <dbReference type="PROSITE" id="PS50109"/>
    </source>
</evidence>
<dbReference type="Gene3D" id="1.10.287.130">
    <property type="match status" value="1"/>
</dbReference>
<dbReference type="GO" id="GO:0000155">
    <property type="term" value="F:phosphorelay sensor kinase activity"/>
    <property type="evidence" value="ECO:0007669"/>
    <property type="project" value="InterPro"/>
</dbReference>
<dbReference type="InterPro" id="IPR037401">
    <property type="entry name" value="SnoaL-like"/>
</dbReference>
<evidence type="ECO:0000256" key="2">
    <source>
        <dbReference type="ARBA" id="ARBA00012438"/>
    </source>
</evidence>
<evidence type="ECO:0000256" key="4">
    <source>
        <dbReference type="SAM" id="Coils"/>
    </source>
</evidence>
<dbReference type="Proteomes" id="UP000473278">
    <property type="component" value="Unassembled WGS sequence"/>
</dbReference>
<feature type="coiled-coil region" evidence="4">
    <location>
        <begin position="143"/>
        <end position="174"/>
    </location>
</feature>
<dbReference type="SMART" id="SM00387">
    <property type="entry name" value="HATPase_c"/>
    <property type="match status" value="1"/>
</dbReference>
<dbReference type="SUPFAM" id="SSF55874">
    <property type="entry name" value="ATPase domain of HSP90 chaperone/DNA topoisomerase II/histidine kinase"/>
    <property type="match status" value="1"/>
</dbReference>
<dbReference type="InterPro" id="IPR003594">
    <property type="entry name" value="HATPase_dom"/>
</dbReference>
<reference evidence="6 7" key="1">
    <citation type="submission" date="2020-02" db="EMBL/GenBank/DDBJ databases">
        <title>Balneolaceae bacterium YR4-1, complete genome.</title>
        <authorList>
            <person name="Li Y."/>
            <person name="Wu S."/>
        </authorList>
    </citation>
    <scope>NUCLEOTIDE SEQUENCE [LARGE SCALE GENOMIC DNA]</scope>
    <source>
        <strain evidence="6 7">YR4-1</strain>
    </source>
</reference>
<dbReference type="InterPro" id="IPR032710">
    <property type="entry name" value="NTF2-like_dom_sf"/>
</dbReference>
<name>A0A6M1T177_9BACT</name>
<keyword evidence="7" id="KW-1185">Reference proteome</keyword>
<dbReference type="Pfam" id="PF00512">
    <property type="entry name" value="HisKA"/>
    <property type="match status" value="1"/>
</dbReference>
<evidence type="ECO:0000256" key="3">
    <source>
        <dbReference type="ARBA" id="ARBA00022553"/>
    </source>
</evidence>
<dbReference type="CDD" id="cd00082">
    <property type="entry name" value="HisKA"/>
    <property type="match status" value="1"/>
</dbReference>
<dbReference type="EC" id="2.7.13.3" evidence="2"/>
<sequence length="1023" mass="117646">MKLTKQQEAEIMPIYEEWWHSYLNGDVKTYDHYLDEDYRFVGSTVAEDFLNKVDTTQFFDATADQLSGKTQKRNSKLTAQYYDGIVFITELADAYLLFGDEWTFYGKFRFSSMLRKTSDGWRFIYQHFSVPDSKAHEGETIGFEQVSKENQELRDAIKRRTTELEYKNRELEIETALERVRSASMAMQESGELASVARTVFEQLRILDIDVYRSWIDIFHVEEGYVLTWSTDFEGNFQPNPATFPLDFDETMSDFYRDFKSSSKFIELEVHGDEVKEWFDYLYSASSDPIFKISDVPNDLYQIWAKHQYGTIATTKLSPITEGEKDILNRFAKVFEQSYTRFLDLQKAEEQAREAQIETALEKVRSRTMAMQSSDELTEAASEMFSQIKDLGLNPWSCGFNIFNEDKTVISQWVSSGDGRPIEPFDTPTDKDIFKRITEHSYKDEPLYIEKNAGKELEETYRYMASLPTLDKIFDELESAGITLPKKQVDHIAYFKQGYLMFITYDEVPEYHSIFKRFAKVFEQTYTRFLDLQKSEKRARESEIELALERVRAQVTAMQKSSDLFDIVVNMRKEFISLGHKADYFWHMRWRQESYEMSMTSEDGNRIGMIIRIPKFVHDSIPGLAKWERSSDPVYIMPLSADDAWDYIENMNTHGRYEQADPNAPTEKDIQEIGGLTFIIARTSHGEIGYSLPGEVPDPPQEALDTLKRFAGVFDLAYQRFEDLQAAEQQARLVLEERDRLEVALNELHATQDQLIQQEKLASLGQLTAGIAHEIKNPLNFVNNFSDVSIELIEEAREEVKEKLTTDSQQLTAILDDIESNLRKIYEHGSRADSIVKSMLQHSRGGDGKPEPTPLNPLIKEYVNLAYHGMRAGAEPINVDIKMNLDASIDDVNLIAEDFSRVILNLCNNAFDAMREKEKLTADSRQLSAHPDKKYEPNLTVRTKRDSGTVTFEIEDNGPGIPDELKDKILQPFFTTKKGTQGTGLGLSISNDIVKAHGGTMSINSDPENGTTFCISLPENVKT</sequence>
<accession>A0A6M1T177</accession>
<feature type="domain" description="Histidine kinase" evidence="5">
    <location>
        <begin position="770"/>
        <end position="1021"/>
    </location>
</feature>
<evidence type="ECO:0000256" key="1">
    <source>
        <dbReference type="ARBA" id="ARBA00000085"/>
    </source>
</evidence>
<dbReference type="InterPro" id="IPR036890">
    <property type="entry name" value="HATPase_C_sf"/>
</dbReference>
<dbReference type="Gene3D" id="3.30.565.10">
    <property type="entry name" value="Histidine kinase-like ATPase, C-terminal domain"/>
    <property type="match status" value="1"/>
</dbReference>
<organism evidence="6 7">
    <name type="scientific">Halalkalibaculum roseum</name>
    <dbReference type="NCBI Taxonomy" id="2709311"/>
    <lineage>
        <taxon>Bacteria</taxon>
        <taxon>Pseudomonadati</taxon>
        <taxon>Balneolota</taxon>
        <taxon>Balneolia</taxon>
        <taxon>Balneolales</taxon>
        <taxon>Balneolaceae</taxon>
        <taxon>Halalkalibaculum</taxon>
    </lineage>
</organism>
<evidence type="ECO:0000313" key="7">
    <source>
        <dbReference type="Proteomes" id="UP000473278"/>
    </source>
</evidence>
<dbReference type="InterPro" id="IPR005467">
    <property type="entry name" value="His_kinase_dom"/>
</dbReference>
<dbReference type="SMART" id="SM00388">
    <property type="entry name" value="HisKA"/>
    <property type="match status" value="1"/>
</dbReference>
<evidence type="ECO:0000313" key="6">
    <source>
        <dbReference type="EMBL" id="NGP77836.1"/>
    </source>
</evidence>
<dbReference type="Pfam" id="PF02518">
    <property type="entry name" value="HATPase_c"/>
    <property type="match status" value="1"/>
</dbReference>
<comment type="catalytic activity">
    <reaction evidence="1">
        <text>ATP + protein L-histidine = ADP + protein N-phospho-L-histidine.</text>
        <dbReference type="EC" id="2.7.13.3"/>
    </reaction>
</comment>
<dbReference type="PROSITE" id="PS50109">
    <property type="entry name" value="HIS_KIN"/>
    <property type="match status" value="1"/>
</dbReference>